<evidence type="ECO:0000256" key="5">
    <source>
        <dbReference type="PIRSR" id="PIRSR015582-2"/>
    </source>
</evidence>
<organism evidence="7 8">
    <name type="scientific">Dethiosulfatibacter aminovorans DSM 17477</name>
    <dbReference type="NCBI Taxonomy" id="1121476"/>
    <lineage>
        <taxon>Bacteria</taxon>
        <taxon>Bacillati</taxon>
        <taxon>Bacillota</taxon>
        <taxon>Tissierellia</taxon>
        <taxon>Dethiosulfatibacter</taxon>
    </lineage>
</organism>
<sequence>MGNLRRTMLFCPASNPKHLFTAMIYKPDCLLFDLEDAVAYSDKIAARDLIAEALKVIDYENCEVFVRINSLNSEFGEGDVRELVPAGLRRMRLPMCESKADVERLHKLLDEVEEEHGIEKGSVKIQCAIETPIGVHNSLEIALASDRVVSISFGAEDFTRTLGTNRTREGKELFLARSTIVMNAKIAGVDSIDTVFADVGDAEGFMNEVREAHNLGFSGKSCIHPSQINLVHSVFTPSMDEVESSVKIVEAAAKADISKGGVILVDGKMVDIPVIEKAKRILSLAEGAGIYAGGQQC</sequence>
<dbReference type="PIRSF" id="PIRSF015582">
    <property type="entry name" value="Cit_lyase_B"/>
    <property type="match status" value="1"/>
</dbReference>
<comment type="cofactor">
    <cofactor evidence="1">
        <name>Mg(2+)</name>
        <dbReference type="ChEBI" id="CHEBI:18420"/>
    </cofactor>
</comment>
<dbReference type="GO" id="GO:0006107">
    <property type="term" value="P:oxaloacetate metabolic process"/>
    <property type="evidence" value="ECO:0007669"/>
    <property type="project" value="TreeGrafter"/>
</dbReference>
<dbReference type="InterPro" id="IPR040442">
    <property type="entry name" value="Pyrv_kinase-like_dom_sf"/>
</dbReference>
<gene>
    <name evidence="7" type="ORF">SAMN02745751_01784</name>
</gene>
<feature type="binding site" evidence="4">
    <location>
        <position position="130"/>
    </location>
    <ligand>
        <name>substrate</name>
    </ligand>
</feature>
<dbReference type="RefSeq" id="WP_073049235.1">
    <property type="nucleotide sequence ID" value="NZ_FQZL01000011.1"/>
</dbReference>
<dbReference type="OrthoDB" id="9786940at2"/>
<feature type="binding site" evidence="5">
    <location>
        <position position="130"/>
    </location>
    <ligand>
        <name>Mg(2+)</name>
        <dbReference type="ChEBI" id="CHEBI:18420"/>
    </ligand>
</feature>
<keyword evidence="2 5" id="KW-0479">Metal-binding</keyword>
<dbReference type="SUPFAM" id="SSF51621">
    <property type="entry name" value="Phosphoenolpyruvate/pyruvate domain"/>
    <property type="match status" value="1"/>
</dbReference>
<dbReference type="Proteomes" id="UP000184052">
    <property type="component" value="Unassembled WGS sequence"/>
</dbReference>
<dbReference type="InterPro" id="IPR011206">
    <property type="entry name" value="Citrate_lyase_beta/mcl1/mcl2"/>
</dbReference>
<keyword evidence="8" id="KW-1185">Reference proteome</keyword>
<dbReference type="InterPro" id="IPR005000">
    <property type="entry name" value="Aldolase/citrate-lyase_domain"/>
</dbReference>
<evidence type="ECO:0000256" key="4">
    <source>
        <dbReference type="PIRSR" id="PIRSR015582-1"/>
    </source>
</evidence>
<dbReference type="InterPro" id="IPR015813">
    <property type="entry name" value="Pyrv/PenolPyrv_kinase-like_dom"/>
</dbReference>
<proteinExistence type="predicted"/>
<feature type="binding site" evidence="5">
    <location>
        <position position="157"/>
    </location>
    <ligand>
        <name>Mg(2+)</name>
        <dbReference type="ChEBI" id="CHEBI:18420"/>
    </ligand>
</feature>
<feature type="domain" description="HpcH/HpaI aldolase/citrate lyase" evidence="6">
    <location>
        <begin position="6"/>
        <end position="225"/>
    </location>
</feature>
<dbReference type="Pfam" id="PF03328">
    <property type="entry name" value="HpcH_HpaI"/>
    <property type="match status" value="1"/>
</dbReference>
<reference evidence="7 8" key="1">
    <citation type="submission" date="2016-11" db="EMBL/GenBank/DDBJ databases">
        <authorList>
            <person name="Jaros S."/>
            <person name="Januszkiewicz K."/>
            <person name="Wedrychowicz H."/>
        </authorList>
    </citation>
    <scope>NUCLEOTIDE SEQUENCE [LARGE SCALE GENOMIC DNA]</scope>
    <source>
        <strain evidence="7 8">DSM 17477</strain>
    </source>
</reference>
<dbReference type="Gene3D" id="3.20.20.60">
    <property type="entry name" value="Phosphoenolpyruvate-binding domains"/>
    <property type="match status" value="1"/>
</dbReference>
<protein>
    <submittedName>
        <fullName evidence="7">Citrate lyase subunit beta / citryl-CoA lyase</fullName>
    </submittedName>
</protein>
<keyword evidence="3 5" id="KW-0460">Magnesium</keyword>
<dbReference type="EMBL" id="FQZL01000011">
    <property type="protein sequence ID" value="SHJ11782.1"/>
    <property type="molecule type" value="Genomic_DNA"/>
</dbReference>
<evidence type="ECO:0000256" key="3">
    <source>
        <dbReference type="ARBA" id="ARBA00022842"/>
    </source>
</evidence>
<dbReference type="GO" id="GO:0000287">
    <property type="term" value="F:magnesium ion binding"/>
    <property type="evidence" value="ECO:0007669"/>
    <property type="project" value="TreeGrafter"/>
</dbReference>
<keyword evidence="7" id="KW-0456">Lyase</keyword>
<evidence type="ECO:0000256" key="1">
    <source>
        <dbReference type="ARBA" id="ARBA00001946"/>
    </source>
</evidence>
<accession>A0A1M6GPG0</accession>
<dbReference type="AlphaFoldDB" id="A0A1M6GPG0"/>
<dbReference type="PANTHER" id="PTHR32308">
    <property type="entry name" value="LYASE BETA SUBUNIT, PUTATIVE (AFU_ORTHOLOGUE AFUA_4G13030)-RELATED"/>
    <property type="match status" value="1"/>
</dbReference>
<evidence type="ECO:0000313" key="7">
    <source>
        <dbReference type="EMBL" id="SHJ11782.1"/>
    </source>
</evidence>
<dbReference type="GO" id="GO:0016829">
    <property type="term" value="F:lyase activity"/>
    <property type="evidence" value="ECO:0007669"/>
    <property type="project" value="UniProtKB-KW"/>
</dbReference>
<dbReference type="PANTHER" id="PTHR32308:SF10">
    <property type="entry name" value="CITRATE LYASE SUBUNIT BETA"/>
    <property type="match status" value="1"/>
</dbReference>
<evidence type="ECO:0000256" key="2">
    <source>
        <dbReference type="ARBA" id="ARBA00022723"/>
    </source>
</evidence>
<name>A0A1M6GPG0_9FIRM</name>
<dbReference type="STRING" id="1121476.SAMN02745751_01784"/>
<feature type="binding site" evidence="4">
    <location>
        <position position="67"/>
    </location>
    <ligand>
        <name>substrate</name>
    </ligand>
</feature>
<evidence type="ECO:0000313" key="8">
    <source>
        <dbReference type="Proteomes" id="UP000184052"/>
    </source>
</evidence>
<evidence type="ECO:0000259" key="6">
    <source>
        <dbReference type="Pfam" id="PF03328"/>
    </source>
</evidence>